<evidence type="ECO:0000259" key="1">
    <source>
        <dbReference type="SMART" id="SM00670"/>
    </source>
</evidence>
<sequence>MLKAVIDTNCLLASISPKSVWYRLYELFEEEKFEWYVSNEILTEYEEKLTDIYSASTARLVLTILMVAPNVSFQEAYYKWQLIEQDADDNKFVDVAIAGGVDYVVTNDNHFNVLKPIDFPHVTIIGLTEFLELFDFRKNTAG</sequence>
<dbReference type="NCBIfam" id="TIGR00305">
    <property type="entry name" value="putative toxin-antitoxin system toxin component, PIN family"/>
    <property type="match status" value="1"/>
</dbReference>
<comment type="caution">
    <text evidence="2">The sequence shown here is derived from an EMBL/GenBank/DDBJ whole genome shotgun (WGS) entry which is preliminary data.</text>
</comment>
<gene>
    <name evidence="2" type="ORF">BLX24_25825</name>
</gene>
<evidence type="ECO:0000313" key="2">
    <source>
        <dbReference type="EMBL" id="OIN56220.1"/>
    </source>
</evidence>
<dbReference type="InterPro" id="IPR029060">
    <property type="entry name" value="PIN-like_dom_sf"/>
</dbReference>
<protein>
    <submittedName>
        <fullName evidence="2">Putative toxin-antitoxin system toxin component, PIN family</fullName>
    </submittedName>
</protein>
<evidence type="ECO:0000313" key="3">
    <source>
        <dbReference type="Proteomes" id="UP000181790"/>
    </source>
</evidence>
<dbReference type="InterPro" id="IPR002716">
    <property type="entry name" value="PIN_dom"/>
</dbReference>
<dbReference type="Pfam" id="PF13470">
    <property type="entry name" value="PIN_3"/>
    <property type="match status" value="1"/>
</dbReference>
<dbReference type="InterPro" id="IPR002850">
    <property type="entry name" value="PIN_toxin-like"/>
</dbReference>
<dbReference type="EMBL" id="MORL01000026">
    <property type="protein sequence ID" value="OIN56220.1"/>
    <property type="molecule type" value="Genomic_DNA"/>
</dbReference>
<name>A0A1S2VCS0_9BACT</name>
<keyword evidence="3" id="KW-1185">Reference proteome</keyword>
<dbReference type="Proteomes" id="UP000181790">
    <property type="component" value="Unassembled WGS sequence"/>
</dbReference>
<accession>A0A1S2VCS0</accession>
<dbReference type="PANTHER" id="PTHR34610">
    <property type="entry name" value="SSL7007 PROTEIN"/>
    <property type="match status" value="1"/>
</dbReference>
<dbReference type="SMART" id="SM00670">
    <property type="entry name" value="PINc"/>
    <property type="match status" value="1"/>
</dbReference>
<dbReference type="PANTHER" id="PTHR34610:SF3">
    <property type="entry name" value="SSL7007 PROTEIN"/>
    <property type="match status" value="1"/>
</dbReference>
<dbReference type="RefSeq" id="WP_071506123.1">
    <property type="nucleotide sequence ID" value="NZ_MORL01000026.1"/>
</dbReference>
<reference evidence="2 3" key="1">
    <citation type="submission" date="2016-10" db="EMBL/GenBank/DDBJ databases">
        <title>Arsenicibacter rosenii gen. nov., sp. nov., an efficient arsenic-methylating bacterium isolated from an arsenic-contaminated paddy soil.</title>
        <authorList>
            <person name="Huang K."/>
        </authorList>
    </citation>
    <scope>NUCLEOTIDE SEQUENCE [LARGE SCALE GENOMIC DNA]</scope>
    <source>
        <strain evidence="2 3">SM-1</strain>
    </source>
</reference>
<feature type="domain" description="PIN" evidence="1">
    <location>
        <begin position="2"/>
        <end position="113"/>
    </location>
</feature>
<proteinExistence type="predicted"/>
<dbReference type="SUPFAM" id="SSF88723">
    <property type="entry name" value="PIN domain-like"/>
    <property type="match status" value="1"/>
</dbReference>
<dbReference type="AlphaFoldDB" id="A0A1S2VCS0"/>
<dbReference type="OrthoDB" id="9802590at2"/>
<organism evidence="2 3">
    <name type="scientific">Arsenicibacter rosenii</name>
    <dbReference type="NCBI Taxonomy" id="1750698"/>
    <lineage>
        <taxon>Bacteria</taxon>
        <taxon>Pseudomonadati</taxon>
        <taxon>Bacteroidota</taxon>
        <taxon>Cytophagia</taxon>
        <taxon>Cytophagales</taxon>
        <taxon>Spirosomataceae</taxon>
        <taxon>Arsenicibacter</taxon>
    </lineage>
</organism>
<dbReference type="Gene3D" id="3.40.50.1010">
    <property type="entry name" value="5'-nuclease"/>
    <property type="match status" value="1"/>
</dbReference>